<evidence type="ECO:0008006" key="3">
    <source>
        <dbReference type="Google" id="ProtNLM"/>
    </source>
</evidence>
<dbReference type="Proteomes" id="UP000184267">
    <property type="component" value="Unassembled WGS sequence"/>
</dbReference>
<sequence>MSEAKFLPLEIIYQIVDILADDPPTLCACALTGTALVACARTNLYKHIAPAFSHQSQQGLLLSRTLSSNPALGTLVQSLKISERLCREQPLLTPELLPFHHLAELRVLTLYLVEISGVDGICAILAALPKLERLVCDSLLDTTHMIPPETTDEITSPRSKSRLALFPTLKELSVKHGHWRHAELAERLLLHRPSAIADLQSLDVSFGCSSEALAWVPVVRTAGARLRSLSMSMADRSPRLDQLSSPAITEQHASDHAYVLDKIAHCPGLQSLCLKYNPDPFAFVYIPYPHDLLDTLCDTLERRPPPWPALESLKLWMSDRDGQMPAVSPALCARLASVLLDTARYPRFDRLAIRVGSQVWMPGLLMWSSLAGPGVRVERGVIGERWCKAFAAFAHAPGVVLDVDTLHSPR</sequence>
<dbReference type="EMBL" id="MNAD01000242">
    <property type="protein sequence ID" value="OJT14756.1"/>
    <property type="molecule type" value="Genomic_DNA"/>
</dbReference>
<dbReference type="Gene3D" id="3.80.10.10">
    <property type="entry name" value="Ribonuclease Inhibitor"/>
    <property type="match status" value="1"/>
</dbReference>
<protein>
    <recommendedName>
        <fullName evidence="3">F-box domain-containing protein</fullName>
    </recommendedName>
</protein>
<name>A0A1M2W4L6_TRAPU</name>
<dbReference type="AlphaFoldDB" id="A0A1M2W4L6"/>
<dbReference type="SUPFAM" id="SSF52047">
    <property type="entry name" value="RNI-like"/>
    <property type="match status" value="1"/>
</dbReference>
<dbReference type="InterPro" id="IPR032675">
    <property type="entry name" value="LRR_dom_sf"/>
</dbReference>
<gene>
    <name evidence="1" type="ORF">TRAPUB_8687</name>
</gene>
<evidence type="ECO:0000313" key="1">
    <source>
        <dbReference type="EMBL" id="OJT14756.1"/>
    </source>
</evidence>
<proteinExistence type="predicted"/>
<dbReference type="OMA" id="RIRIQFW"/>
<dbReference type="OrthoDB" id="2758680at2759"/>
<evidence type="ECO:0000313" key="2">
    <source>
        <dbReference type="Proteomes" id="UP000184267"/>
    </source>
</evidence>
<organism evidence="1 2">
    <name type="scientific">Trametes pubescens</name>
    <name type="common">White-rot fungus</name>
    <dbReference type="NCBI Taxonomy" id="154538"/>
    <lineage>
        <taxon>Eukaryota</taxon>
        <taxon>Fungi</taxon>
        <taxon>Dikarya</taxon>
        <taxon>Basidiomycota</taxon>
        <taxon>Agaricomycotina</taxon>
        <taxon>Agaricomycetes</taxon>
        <taxon>Polyporales</taxon>
        <taxon>Polyporaceae</taxon>
        <taxon>Trametes</taxon>
    </lineage>
</organism>
<accession>A0A1M2W4L6</accession>
<reference evidence="1 2" key="1">
    <citation type="submission" date="2016-10" db="EMBL/GenBank/DDBJ databases">
        <title>Genome sequence of the basidiomycete white-rot fungus Trametes pubescens.</title>
        <authorList>
            <person name="Makela M.R."/>
            <person name="Granchi Z."/>
            <person name="Peng M."/>
            <person name="De Vries R.P."/>
            <person name="Grigoriev I."/>
            <person name="Riley R."/>
            <person name="Hilden K."/>
        </authorList>
    </citation>
    <scope>NUCLEOTIDE SEQUENCE [LARGE SCALE GENOMIC DNA]</scope>
    <source>
        <strain evidence="1 2">FBCC735</strain>
    </source>
</reference>
<comment type="caution">
    <text evidence="1">The sequence shown here is derived from an EMBL/GenBank/DDBJ whole genome shotgun (WGS) entry which is preliminary data.</text>
</comment>
<keyword evidence="2" id="KW-1185">Reference proteome</keyword>